<organism evidence="2 3">
    <name type="scientific">Shimwellia blattae (strain ATCC 29907 / DSM 4481 / JCM 1650 / NBRC 105725 / CDC 9005-74)</name>
    <name type="common">Escherichia blattae</name>
    <dbReference type="NCBI Taxonomy" id="630626"/>
    <lineage>
        <taxon>Bacteria</taxon>
        <taxon>Pseudomonadati</taxon>
        <taxon>Pseudomonadota</taxon>
        <taxon>Gammaproteobacteria</taxon>
        <taxon>Enterobacterales</taxon>
        <taxon>Enterobacteriaceae</taxon>
        <taxon>Shimwellia</taxon>
    </lineage>
</organism>
<dbReference type="STRING" id="630626.EBL_c20320"/>
<keyword evidence="1" id="KW-1133">Transmembrane helix</keyword>
<protein>
    <submittedName>
        <fullName evidence="2">Uncharacterized protein</fullName>
    </submittedName>
</protein>
<reference evidence="2 3" key="1">
    <citation type="journal article" date="2012" name="J. Bacteriol.">
        <title>Complete genome sequence of the B12-producing Shimwellia blattae strain DSM 4481, isolated from a cockroach.</title>
        <authorList>
            <person name="Brzuszkiewicz E."/>
            <person name="Waschkowitz T."/>
            <person name="Wiezer A."/>
            <person name="Daniel R."/>
        </authorList>
    </citation>
    <scope>NUCLEOTIDE SEQUENCE [LARGE SCALE GENOMIC DNA]</scope>
    <source>
        <strain evidence="3">ATCC 29907 / DSM 4481 / JCM 1650 / NBRC 105725 / CDC 9005-74</strain>
    </source>
</reference>
<dbReference type="KEGG" id="ebt:EBL_c20320"/>
<dbReference type="EMBL" id="CP001560">
    <property type="protein sequence ID" value="AFJ47123.1"/>
    <property type="molecule type" value="Genomic_DNA"/>
</dbReference>
<dbReference type="HOGENOM" id="CLU_198228_0_0_6"/>
<keyword evidence="1" id="KW-0812">Transmembrane</keyword>
<dbReference type="OrthoDB" id="6581665at2"/>
<feature type="transmembrane region" description="Helical" evidence="1">
    <location>
        <begin position="37"/>
        <end position="60"/>
    </location>
</feature>
<evidence type="ECO:0000313" key="3">
    <source>
        <dbReference type="Proteomes" id="UP000001955"/>
    </source>
</evidence>
<dbReference type="Proteomes" id="UP000001955">
    <property type="component" value="Chromosome"/>
</dbReference>
<accession>K6VZP1</accession>
<name>I2B9B9_SHIBC</name>
<gene>
    <name evidence="2" type="ordered locus">EBL_c20320</name>
</gene>
<dbReference type="RefSeq" id="WP_002440856.1">
    <property type="nucleotide sequence ID" value="NC_017910.1"/>
</dbReference>
<accession>I2B9B9</accession>
<feature type="transmembrane region" description="Helical" evidence="1">
    <location>
        <begin position="6"/>
        <end position="30"/>
    </location>
</feature>
<keyword evidence="3" id="KW-1185">Reference proteome</keyword>
<evidence type="ECO:0000313" key="2">
    <source>
        <dbReference type="EMBL" id="AFJ47123.1"/>
    </source>
</evidence>
<evidence type="ECO:0000256" key="1">
    <source>
        <dbReference type="SAM" id="Phobius"/>
    </source>
</evidence>
<dbReference type="AlphaFoldDB" id="I2B9B9"/>
<keyword evidence="1" id="KW-0472">Membrane</keyword>
<proteinExistence type="predicted"/>
<sequence>MLKDYLIIGWLTIIVAWPWSLSVLGILLGIAVWRRRWWLAALSALLLALVATAAWEFAYWMG</sequence>